<dbReference type="InterPro" id="IPR016162">
    <property type="entry name" value="Ald_DH_N"/>
</dbReference>
<dbReference type="Gene3D" id="3.40.605.10">
    <property type="entry name" value="Aldehyde Dehydrogenase, Chain A, domain 1"/>
    <property type="match status" value="1"/>
</dbReference>
<proteinExistence type="inferred from homology"/>
<dbReference type="Pfam" id="PF00171">
    <property type="entry name" value="Aldedh"/>
    <property type="match status" value="1"/>
</dbReference>
<evidence type="ECO:0000313" key="5">
    <source>
        <dbReference type="Proteomes" id="UP000078561"/>
    </source>
</evidence>
<dbReference type="FunFam" id="3.40.605.10:FF:000001">
    <property type="entry name" value="Aldehyde dehydrogenase 1"/>
    <property type="match status" value="1"/>
</dbReference>
<dbReference type="PANTHER" id="PTHR11699">
    <property type="entry name" value="ALDEHYDE DEHYDROGENASE-RELATED"/>
    <property type="match status" value="1"/>
</dbReference>
<dbReference type="OrthoDB" id="310895at2759"/>
<dbReference type="SUPFAM" id="SSF53720">
    <property type="entry name" value="ALDH-like"/>
    <property type="match status" value="1"/>
</dbReference>
<keyword evidence="2" id="KW-0560">Oxidoreductase</keyword>
<feature type="domain" description="Aldehyde dehydrogenase" evidence="3">
    <location>
        <begin position="32"/>
        <end position="489"/>
    </location>
</feature>
<comment type="similarity">
    <text evidence="1">Belongs to the aldehyde dehydrogenase family.</text>
</comment>
<dbReference type="InterPro" id="IPR016160">
    <property type="entry name" value="Ald_DH_CS_CYS"/>
</dbReference>
<protein>
    <recommendedName>
        <fullName evidence="3">Aldehyde dehydrogenase domain-containing protein</fullName>
    </recommendedName>
</protein>
<dbReference type="Gene3D" id="3.40.309.10">
    <property type="entry name" value="Aldehyde Dehydrogenase, Chain A, domain 2"/>
    <property type="match status" value="1"/>
</dbReference>
<dbReference type="PROSITE" id="PS00070">
    <property type="entry name" value="ALDEHYDE_DEHYDR_CYS"/>
    <property type="match status" value="1"/>
</dbReference>
<dbReference type="Proteomes" id="UP000078561">
    <property type="component" value="Unassembled WGS sequence"/>
</dbReference>
<evidence type="ECO:0000259" key="3">
    <source>
        <dbReference type="Pfam" id="PF00171"/>
    </source>
</evidence>
<accession>A0A168PI30</accession>
<dbReference type="GO" id="GO:0019413">
    <property type="term" value="P:acetate biosynthetic process"/>
    <property type="evidence" value="ECO:0007669"/>
    <property type="project" value="UniProtKB-ARBA"/>
</dbReference>
<dbReference type="InParanoid" id="A0A168PI30"/>
<dbReference type="STRING" id="4829.A0A168PI30"/>
<name>A0A168PI30_ABSGL</name>
<organism evidence="4">
    <name type="scientific">Absidia glauca</name>
    <name type="common">Pin mould</name>
    <dbReference type="NCBI Taxonomy" id="4829"/>
    <lineage>
        <taxon>Eukaryota</taxon>
        <taxon>Fungi</taxon>
        <taxon>Fungi incertae sedis</taxon>
        <taxon>Mucoromycota</taxon>
        <taxon>Mucoromycotina</taxon>
        <taxon>Mucoromycetes</taxon>
        <taxon>Mucorales</taxon>
        <taxon>Cunninghamellaceae</taxon>
        <taxon>Absidia</taxon>
    </lineage>
</organism>
<evidence type="ECO:0000313" key="4">
    <source>
        <dbReference type="EMBL" id="SAM02428.1"/>
    </source>
</evidence>
<keyword evidence="5" id="KW-1185">Reference proteome</keyword>
<dbReference type="EMBL" id="LT553855">
    <property type="protein sequence ID" value="SAM02428.1"/>
    <property type="molecule type" value="Genomic_DNA"/>
</dbReference>
<dbReference type="FunFam" id="3.40.309.10:FF:000001">
    <property type="entry name" value="Mitochondrial aldehyde dehydrogenase 2"/>
    <property type="match status" value="1"/>
</dbReference>
<dbReference type="AlphaFoldDB" id="A0A168PI30"/>
<dbReference type="GO" id="GO:0016620">
    <property type="term" value="F:oxidoreductase activity, acting on the aldehyde or oxo group of donors, NAD or NADP as acceptor"/>
    <property type="evidence" value="ECO:0007669"/>
    <property type="project" value="InterPro"/>
</dbReference>
<dbReference type="InterPro" id="IPR015590">
    <property type="entry name" value="Aldehyde_DH_dom"/>
</dbReference>
<gene>
    <name evidence="4" type="primary">ABSGL_08221.1 scaffold 9741</name>
</gene>
<dbReference type="InterPro" id="IPR016163">
    <property type="entry name" value="Ald_DH_C"/>
</dbReference>
<evidence type="ECO:0000256" key="2">
    <source>
        <dbReference type="ARBA" id="ARBA00023002"/>
    </source>
</evidence>
<evidence type="ECO:0000256" key="1">
    <source>
        <dbReference type="ARBA" id="ARBA00009986"/>
    </source>
</evidence>
<sequence>MTQNDIQSAKLSNGEPLQVHTHLFINNTFVPGHGPLFENINPVNEQVICKVQSANEQDVDAAVEAATKAFKKVWRKEAAAQRGRYLYKLADLMERDKIELAKLEVLDSGKPFMVARDADVADSIACFRYFAGWADKIQGDIINSTYDKTCCTVLSPLGVVGAICPWNYTIMMPTWKLAPALAAGNTVVLKTSEVTPLAMLKVAALMVEAGFPAGVVNIITGEGHVTGSYLSSHPGIQKLAFTGSTHTGRHIMEKAVKSNIKKVQLQLSGKSSQIVCADADLQNAAVQVCVGAFINNGQSCCAGSRILVQEEVLDEFMALFMHQVSMVYAGDPFEDNVALGPLINKAQFEKVLRYIESGVEEGATLVQGGQRQGDTGYFIEPTVFCNCTLNMRIMREEIFGPVAGIMSFKTLDEAIEMANDTDYGLAGGVYTTNLETAINVSESLEAGTVWVNCYEVFDQSTPFGGFKHSGFGKDLGLESLREYSNLKTVKIQRTSWAKAPALPKNKL</sequence>
<reference evidence="4" key="1">
    <citation type="submission" date="2016-04" db="EMBL/GenBank/DDBJ databases">
        <authorList>
            <person name="Evans L.H."/>
            <person name="Alamgir A."/>
            <person name="Owens N."/>
            <person name="Weber N.D."/>
            <person name="Virtaneva K."/>
            <person name="Barbian K."/>
            <person name="Babar A."/>
            <person name="Rosenke K."/>
        </authorList>
    </citation>
    <scope>NUCLEOTIDE SEQUENCE [LARGE SCALE GENOMIC DNA]</scope>
    <source>
        <strain evidence="4">CBS 101.48</strain>
    </source>
</reference>
<dbReference type="InterPro" id="IPR016161">
    <property type="entry name" value="Ald_DH/histidinol_DH"/>
</dbReference>